<dbReference type="AlphaFoldDB" id="A0A9P5N0U6"/>
<comment type="caution">
    <text evidence="1">The sequence shown here is derived from an EMBL/GenBank/DDBJ whole genome shotgun (WGS) entry which is preliminary data.</text>
</comment>
<organism evidence="1 2">
    <name type="scientific">Russula ochroleuca</name>
    <dbReference type="NCBI Taxonomy" id="152965"/>
    <lineage>
        <taxon>Eukaryota</taxon>
        <taxon>Fungi</taxon>
        <taxon>Dikarya</taxon>
        <taxon>Basidiomycota</taxon>
        <taxon>Agaricomycotina</taxon>
        <taxon>Agaricomycetes</taxon>
        <taxon>Russulales</taxon>
        <taxon>Russulaceae</taxon>
        <taxon>Russula</taxon>
    </lineage>
</organism>
<protein>
    <submittedName>
        <fullName evidence="1">Uncharacterized protein</fullName>
    </submittedName>
</protein>
<name>A0A9P5N0U6_9AGAM</name>
<evidence type="ECO:0000313" key="1">
    <source>
        <dbReference type="EMBL" id="KAF8483594.1"/>
    </source>
</evidence>
<keyword evidence="2" id="KW-1185">Reference proteome</keyword>
<evidence type="ECO:0000313" key="2">
    <source>
        <dbReference type="Proteomes" id="UP000759537"/>
    </source>
</evidence>
<reference evidence="1" key="1">
    <citation type="submission" date="2019-10" db="EMBL/GenBank/DDBJ databases">
        <authorList>
            <consortium name="DOE Joint Genome Institute"/>
            <person name="Kuo A."/>
            <person name="Miyauchi S."/>
            <person name="Kiss E."/>
            <person name="Drula E."/>
            <person name="Kohler A."/>
            <person name="Sanchez-Garcia M."/>
            <person name="Andreopoulos B."/>
            <person name="Barry K.W."/>
            <person name="Bonito G."/>
            <person name="Buee M."/>
            <person name="Carver A."/>
            <person name="Chen C."/>
            <person name="Cichocki N."/>
            <person name="Clum A."/>
            <person name="Culley D."/>
            <person name="Crous P.W."/>
            <person name="Fauchery L."/>
            <person name="Girlanda M."/>
            <person name="Hayes R."/>
            <person name="Keri Z."/>
            <person name="LaButti K."/>
            <person name="Lipzen A."/>
            <person name="Lombard V."/>
            <person name="Magnuson J."/>
            <person name="Maillard F."/>
            <person name="Morin E."/>
            <person name="Murat C."/>
            <person name="Nolan M."/>
            <person name="Ohm R."/>
            <person name="Pangilinan J."/>
            <person name="Pereira M."/>
            <person name="Perotto S."/>
            <person name="Peter M."/>
            <person name="Riley R."/>
            <person name="Sitrit Y."/>
            <person name="Stielow B."/>
            <person name="Szollosi G."/>
            <person name="Zifcakova L."/>
            <person name="Stursova M."/>
            <person name="Spatafora J.W."/>
            <person name="Tedersoo L."/>
            <person name="Vaario L.-M."/>
            <person name="Yamada A."/>
            <person name="Yan M."/>
            <person name="Wang P."/>
            <person name="Xu J."/>
            <person name="Bruns T."/>
            <person name="Baldrian P."/>
            <person name="Vilgalys R."/>
            <person name="Henrissat B."/>
            <person name="Grigoriev I.V."/>
            <person name="Hibbett D."/>
            <person name="Nagy L.G."/>
            <person name="Martin F.M."/>
        </authorList>
    </citation>
    <scope>NUCLEOTIDE SEQUENCE</scope>
    <source>
        <strain evidence="1">Prilba</strain>
    </source>
</reference>
<reference evidence="1" key="2">
    <citation type="journal article" date="2020" name="Nat. Commun.">
        <title>Large-scale genome sequencing of mycorrhizal fungi provides insights into the early evolution of symbiotic traits.</title>
        <authorList>
            <person name="Miyauchi S."/>
            <person name="Kiss E."/>
            <person name="Kuo A."/>
            <person name="Drula E."/>
            <person name="Kohler A."/>
            <person name="Sanchez-Garcia M."/>
            <person name="Morin E."/>
            <person name="Andreopoulos B."/>
            <person name="Barry K.W."/>
            <person name="Bonito G."/>
            <person name="Buee M."/>
            <person name="Carver A."/>
            <person name="Chen C."/>
            <person name="Cichocki N."/>
            <person name="Clum A."/>
            <person name="Culley D."/>
            <person name="Crous P.W."/>
            <person name="Fauchery L."/>
            <person name="Girlanda M."/>
            <person name="Hayes R.D."/>
            <person name="Keri Z."/>
            <person name="LaButti K."/>
            <person name="Lipzen A."/>
            <person name="Lombard V."/>
            <person name="Magnuson J."/>
            <person name="Maillard F."/>
            <person name="Murat C."/>
            <person name="Nolan M."/>
            <person name="Ohm R.A."/>
            <person name="Pangilinan J."/>
            <person name="Pereira M.F."/>
            <person name="Perotto S."/>
            <person name="Peter M."/>
            <person name="Pfister S."/>
            <person name="Riley R."/>
            <person name="Sitrit Y."/>
            <person name="Stielow J.B."/>
            <person name="Szollosi G."/>
            <person name="Zifcakova L."/>
            <person name="Stursova M."/>
            <person name="Spatafora J.W."/>
            <person name="Tedersoo L."/>
            <person name="Vaario L.M."/>
            <person name="Yamada A."/>
            <person name="Yan M."/>
            <person name="Wang P."/>
            <person name="Xu J."/>
            <person name="Bruns T."/>
            <person name="Baldrian P."/>
            <person name="Vilgalys R."/>
            <person name="Dunand C."/>
            <person name="Henrissat B."/>
            <person name="Grigoriev I.V."/>
            <person name="Hibbett D."/>
            <person name="Nagy L.G."/>
            <person name="Martin F.M."/>
        </authorList>
    </citation>
    <scope>NUCLEOTIDE SEQUENCE</scope>
    <source>
        <strain evidence="1">Prilba</strain>
    </source>
</reference>
<sequence>MSLGPFSLRIQHGIVGGFAPPTVSAIHNITLEAPDTPHILIFSQFPSDPAAEQLGSKPKNISISEDTTSLVKELEGILRTLPTEPVPSTDIYERDIGIFWLGPDGFEWVNSAPEGCGSSGPRRDLVTEDHKKKFNRAVEITEVLVKRGVAQEGT</sequence>
<dbReference type="EMBL" id="WHVB01000004">
    <property type="protein sequence ID" value="KAF8483594.1"/>
    <property type="molecule type" value="Genomic_DNA"/>
</dbReference>
<proteinExistence type="predicted"/>
<dbReference type="Proteomes" id="UP000759537">
    <property type="component" value="Unassembled WGS sequence"/>
</dbReference>
<dbReference type="OrthoDB" id="5366606at2759"/>
<gene>
    <name evidence="1" type="ORF">DFH94DRAFT_722860</name>
</gene>
<accession>A0A9P5N0U6</accession>